<evidence type="ECO:0000313" key="1">
    <source>
        <dbReference type="EnsemblMetazoa" id="AMEM014954-PA"/>
    </source>
</evidence>
<dbReference type="EnsemblMetazoa" id="AMEM014954-RA">
    <property type="protein sequence ID" value="AMEM014954-PA"/>
    <property type="gene ID" value="AMEM014954"/>
</dbReference>
<dbReference type="AlphaFoldDB" id="A0A182VHA2"/>
<reference evidence="1" key="1">
    <citation type="submission" date="2020-05" db="UniProtKB">
        <authorList>
            <consortium name="EnsemblMetazoa"/>
        </authorList>
    </citation>
    <scope>IDENTIFICATION</scope>
    <source>
        <strain evidence="1">MAF</strain>
    </source>
</reference>
<sequence length="256" mass="27074">MPNGSSPNSFTLPGPPGAAWAVCFALDRLRSYRSFEPKRSCSPPAPPSSVRLCLARLESIDFFTSVLRVGSRSPDACAAFCAFLSTAMPVMMSFRLLSPSAAGAAVPSSFESSSDSVRFASPPSALATLRVAWARSFGRSSSASESESLSEDAFLSCDFLPLGRGRSTFLTSFSSLSVFIMASSSLRRFRAADDFLLPSASFASASAGRAVGFFGGFGLSLPSPGVFESVEKPLQDSSTRMLCDLCNLDKRQPVSS</sequence>
<protein>
    <submittedName>
        <fullName evidence="1">Uncharacterized protein</fullName>
    </submittedName>
</protein>
<keyword evidence="2" id="KW-1185">Reference proteome</keyword>
<accession>A0A182VHA2</accession>
<proteinExistence type="predicted"/>
<dbReference type="VEuPathDB" id="VectorBase:AMEM014954"/>
<name>A0A182VHA2_ANOME</name>
<evidence type="ECO:0000313" key="2">
    <source>
        <dbReference type="Proteomes" id="UP000075903"/>
    </source>
</evidence>
<organism evidence="1 2">
    <name type="scientific">Anopheles merus</name>
    <name type="common">Mosquito</name>
    <dbReference type="NCBI Taxonomy" id="30066"/>
    <lineage>
        <taxon>Eukaryota</taxon>
        <taxon>Metazoa</taxon>
        <taxon>Ecdysozoa</taxon>
        <taxon>Arthropoda</taxon>
        <taxon>Hexapoda</taxon>
        <taxon>Insecta</taxon>
        <taxon>Pterygota</taxon>
        <taxon>Neoptera</taxon>
        <taxon>Endopterygota</taxon>
        <taxon>Diptera</taxon>
        <taxon>Nematocera</taxon>
        <taxon>Culicoidea</taxon>
        <taxon>Culicidae</taxon>
        <taxon>Anophelinae</taxon>
        <taxon>Anopheles</taxon>
    </lineage>
</organism>
<dbReference type="Proteomes" id="UP000075903">
    <property type="component" value="Unassembled WGS sequence"/>
</dbReference>